<organism evidence="1 2">
    <name type="scientific">Devosia nitrariae</name>
    <dbReference type="NCBI Taxonomy" id="2071872"/>
    <lineage>
        <taxon>Bacteria</taxon>
        <taxon>Pseudomonadati</taxon>
        <taxon>Pseudomonadota</taxon>
        <taxon>Alphaproteobacteria</taxon>
        <taxon>Hyphomicrobiales</taxon>
        <taxon>Devosiaceae</taxon>
        <taxon>Devosia</taxon>
    </lineage>
</organism>
<dbReference type="Pfam" id="PF13563">
    <property type="entry name" value="2_5_RNA_ligase2"/>
    <property type="match status" value="1"/>
</dbReference>
<gene>
    <name evidence="1" type="ORF">GCM10010862_00890</name>
</gene>
<dbReference type="Proteomes" id="UP001156691">
    <property type="component" value="Unassembled WGS sequence"/>
</dbReference>
<dbReference type="PANTHER" id="PTHR36039">
    <property type="match status" value="1"/>
</dbReference>
<evidence type="ECO:0000313" key="2">
    <source>
        <dbReference type="Proteomes" id="UP001156691"/>
    </source>
</evidence>
<dbReference type="PANTHER" id="PTHR36039:SF2">
    <property type="entry name" value="RNA LIGASE_CYCLIC NUCLEOTIDE PHOSPHODIESTERASE FAMILY PROTEIN"/>
    <property type="match status" value="1"/>
</dbReference>
<keyword evidence="2" id="KW-1185">Reference proteome</keyword>
<reference evidence="2" key="1">
    <citation type="journal article" date="2019" name="Int. J. Syst. Evol. Microbiol.">
        <title>The Global Catalogue of Microorganisms (GCM) 10K type strain sequencing project: providing services to taxonomists for standard genome sequencing and annotation.</title>
        <authorList>
            <consortium name="The Broad Institute Genomics Platform"/>
            <consortium name="The Broad Institute Genome Sequencing Center for Infectious Disease"/>
            <person name="Wu L."/>
            <person name="Ma J."/>
        </authorList>
    </citation>
    <scope>NUCLEOTIDE SEQUENCE [LARGE SCALE GENOMIC DNA]</scope>
    <source>
        <strain evidence="2">NBRC 112416</strain>
    </source>
</reference>
<dbReference type="EMBL" id="BSNS01000001">
    <property type="protein sequence ID" value="GLQ52831.1"/>
    <property type="molecule type" value="Genomic_DNA"/>
</dbReference>
<evidence type="ECO:0000313" key="1">
    <source>
        <dbReference type="EMBL" id="GLQ52831.1"/>
    </source>
</evidence>
<dbReference type="SUPFAM" id="SSF55144">
    <property type="entry name" value="LigT-like"/>
    <property type="match status" value="1"/>
</dbReference>
<keyword evidence="1" id="KW-0436">Ligase</keyword>
<dbReference type="GO" id="GO:0016874">
    <property type="term" value="F:ligase activity"/>
    <property type="evidence" value="ECO:0007669"/>
    <property type="project" value="UniProtKB-KW"/>
</dbReference>
<dbReference type="RefSeq" id="WP_284338300.1">
    <property type="nucleotide sequence ID" value="NZ_BSNS01000001.1"/>
</dbReference>
<dbReference type="Gene3D" id="3.90.1140.10">
    <property type="entry name" value="Cyclic phosphodiesterase"/>
    <property type="match status" value="1"/>
</dbReference>
<comment type="caution">
    <text evidence="1">The sequence shown here is derived from an EMBL/GenBank/DDBJ whole genome shotgun (WGS) entry which is preliminary data.</text>
</comment>
<dbReference type="InterPro" id="IPR009097">
    <property type="entry name" value="Cyclic_Pdiesterase"/>
</dbReference>
<proteinExistence type="predicted"/>
<sequence>MEYAITLRLDTAADADVRGIWQAVADAGIGDYMLRLNYPPHLTLAIVDEKTPTAVVEAAFDVLDKGSPVALQLGEVRRFEGTSVVWLAADRGAHLASLHRMLMASLPEECVHPHYRADVWVPHVTLYQHGDMPEQAEAIAKTLWSPPRPVSGSRLELVQFPPVAVLRSMALGTKKEAPAETGAL</sequence>
<accession>A0ABQ5VZA2</accession>
<protein>
    <submittedName>
        <fullName evidence="1">2'-5' RNA ligase</fullName>
    </submittedName>
</protein>
<name>A0ABQ5VZA2_9HYPH</name>